<evidence type="ECO:0000259" key="7">
    <source>
        <dbReference type="PROSITE" id="PS50850"/>
    </source>
</evidence>
<organism evidence="8">
    <name type="scientific">Arion vulgaris</name>
    <dbReference type="NCBI Taxonomy" id="1028688"/>
    <lineage>
        <taxon>Eukaryota</taxon>
        <taxon>Metazoa</taxon>
        <taxon>Spiralia</taxon>
        <taxon>Lophotrochozoa</taxon>
        <taxon>Mollusca</taxon>
        <taxon>Gastropoda</taxon>
        <taxon>Heterobranchia</taxon>
        <taxon>Euthyneura</taxon>
        <taxon>Panpulmonata</taxon>
        <taxon>Eupulmonata</taxon>
        <taxon>Stylommatophora</taxon>
        <taxon>Helicina</taxon>
        <taxon>Arionoidea</taxon>
        <taxon>Arionidae</taxon>
        <taxon>Arion</taxon>
    </lineage>
</organism>
<dbReference type="PROSITE" id="PS50850">
    <property type="entry name" value="MFS"/>
    <property type="match status" value="1"/>
</dbReference>
<dbReference type="EMBL" id="HACG01045308">
    <property type="protein sequence ID" value="CEK92173.1"/>
    <property type="molecule type" value="Transcribed_RNA"/>
</dbReference>
<keyword evidence="4 6" id="KW-1133">Transmembrane helix</keyword>
<dbReference type="InterPro" id="IPR036259">
    <property type="entry name" value="MFS_trans_sf"/>
</dbReference>
<feature type="transmembrane region" description="Helical" evidence="6">
    <location>
        <begin position="142"/>
        <end position="168"/>
    </location>
</feature>
<evidence type="ECO:0000256" key="5">
    <source>
        <dbReference type="ARBA" id="ARBA00023136"/>
    </source>
</evidence>
<keyword evidence="2" id="KW-0813">Transport</keyword>
<dbReference type="PANTHER" id="PTHR43385">
    <property type="entry name" value="RIBOFLAVIN TRANSPORTER RIBJ"/>
    <property type="match status" value="1"/>
</dbReference>
<evidence type="ECO:0000256" key="1">
    <source>
        <dbReference type="ARBA" id="ARBA00004141"/>
    </source>
</evidence>
<evidence type="ECO:0000256" key="6">
    <source>
        <dbReference type="SAM" id="Phobius"/>
    </source>
</evidence>
<feature type="transmembrane region" description="Helical" evidence="6">
    <location>
        <begin position="110"/>
        <end position="135"/>
    </location>
</feature>
<reference evidence="8" key="1">
    <citation type="submission" date="2014-12" db="EMBL/GenBank/DDBJ databases">
        <title>Insight into the proteome of Arion vulgaris.</title>
        <authorList>
            <person name="Aradska J."/>
            <person name="Bulat T."/>
            <person name="Smidak R."/>
            <person name="Sarate P."/>
            <person name="Gangsoo J."/>
            <person name="Sialana F."/>
            <person name="Bilban M."/>
            <person name="Lubec G."/>
        </authorList>
    </citation>
    <scope>NUCLEOTIDE SEQUENCE</scope>
    <source>
        <tissue evidence="8">Skin</tissue>
    </source>
</reference>
<evidence type="ECO:0000256" key="2">
    <source>
        <dbReference type="ARBA" id="ARBA00022448"/>
    </source>
</evidence>
<feature type="non-terminal residue" evidence="8">
    <location>
        <position position="237"/>
    </location>
</feature>
<evidence type="ECO:0000256" key="3">
    <source>
        <dbReference type="ARBA" id="ARBA00022692"/>
    </source>
</evidence>
<protein>
    <recommendedName>
        <fullName evidence="7">Major facilitator superfamily (MFS) profile domain-containing protein</fullName>
    </recommendedName>
</protein>
<comment type="subcellular location">
    <subcellularLocation>
        <location evidence="1">Membrane</location>
        <topology evidence="1">Multi-pass membrane protein</topology>
    </subcellularLocation>
</comment>
<dbReference type="GO" id="GO:0016020">
    <property type="term" value="C:membrane"/>
    <property type="evidence" value="ECO:0007669"/>
    <property type="project" value="UniProtKB-SubCell"/>
</dbReference>
<dbReference type="GO" id="GO:0022857">
    <property type="term" value="F:transmembrane transporter activity"/>
    <property type="evidence" value="ECO:0007669"/>
    <property type="project" value="InterPro"/>
</dbReference>
<evidence type="ECO:0000256" key="4">
    <source>
        <dbReference type="ARBA" id="ARBA00022989"/>
    </source>
</evidence>
<proteinExistence type="predicted"/>
<dbReference type="InterPro" id="IPR052983">
    <property type="entry name" value="MFS_Riboflavin_Transporter"/>
</dbReference>
<dbReference type="Gene3D" id="1.20.1250.20">
    <property type="entry name" value="MFS general substrate transporter like domains"/>
    <property type="match status" value="1"/>
</dbReference>
<dbReference type="PANTHER" id="PTHR43385:SF1">
    <property type="entry name" value="RIBOFLAVIN TRANSPORTER RIBJ"/>
    <property type="match status" value="1"/>
</dbReference>
<accession>A0A0B7BGS5</accession>
<feature type="transmembrane region" description="Helical" evidence="6">
    <location>
        <begin position="12"/>
        <end position="32"/>
    </location>
</feature>
<dbReference type="InterPro" id="IPR011701">
    <property type="entry name" value="MFS"/>
</dbReference>
<dbReference type="InterPro" id="IPR020846">
    <property type="entry name" value="MFS_dom"/>
</dbReference>
<evidence type="ECO:0000313" key="8">
    <source>
        <dbReference type="EMBL" id="CEK92173.1"/>
    </source>
</evidence>
<keyword evidence="3 6" id="KW-0812">Transmembrane</keyword>
<dbReference type="SUPFAM" id="SSF103473">
    <property type="entry name" value="MFS general substrate transporter"/>
    <property type="match status" value="1"/>
</dbReference>
<gene>
    <name evidence="8" type="primary">ORF186884</name>
</gene>
<keyword evidence="5 6" id="KW-0472">Membrane</keyword>
<feature type="transmembrane region" description="Helical" evidence="6">
    <location>
        <begin position="52"/>
        <end position="72"/>
    </location>
</feature>
<feature type="transmembrane region" description="Helical" evidence="6">
    <location>
        <begin position="84"/>
        <end position="104"/>
    </location>
</feature>
<sequence>MKKEIIHNLQVAGVILGGILINIPLAVGYYYGNLSTYTDSYFIASVGRENHQTGLLWLPSVWISLLSVGMIFSGIMSRRIGSRLTLMIGILVFNLGVYTSFFTIQSSLWVLHVTLGVLTGIGSGICYGMTLLYTVTWIKSRVGFVSAVVSSAFGGGSLIFNLMITYFINPQNLEPDISVGESKYFSQDEIINRVPYVFLVIGALTTGFHIIAFPLMRNHPNLPQYSNKKKSTNNTLL</sequence>
<feature type="domain" description="Major facilitator superfamily (MFS) profile" evidence="7">
    <location>
        <begin position="10"/>
        <end position="237"/>
    </location>
</feature>
<dbReference type="AlphaFoldDB" id="A0A0B7BGS5"/>
<name>A0A0B7BGS5_9EUPU</name>
<feature type="transmembrane region" description="Helical" evidence="6">
    <location>
        <begin position="196"/>
        <end position="216"/>
    </location>
</feature>
<dbReference type="Pfam" id="PF07690">
    <property type="entry name" value="MFS_1"/>
    <property type="match status" value="1"/>
</dbReference>